<feature type="transmembrane region" description="Helical" evidence="6">
    <location>
        <begin position="421"/>
        <end position="441"/>
    </location>
</feature>
<keyword evidence="9" id="KW-1185">Reference proteome</keyword>
<feature type="compositionally biased region" description="Basic and acidic residues" evidence="5">
    <location>
        <begin position="51"/>
        <end position="67"/>
    </location>
</feature>
<evidence type="ECO:0000256" key="1">
    <source>
        <dbReference type="ARBA" id="ARBA00004141"/>
    </source>
</evidence>
<evidence type="ECO:0000256" key="3">
    <source>
        <dbReference type="ARBA" id="ARBA00022989"/>
    </source>
</evidence>
<reference evidence="8" key="2">
    <citation type="submission" date="2022-06" db="UniProtKB">
        <authorList>
            <consortium name="EnsemblMetazoa"/>
        </authorList>
    </citation>
    <scope>IDENTIFICATION</scope>
    <source>
        <strain evidence="8">DF5081</strain>
    </source>
</reference>
<evidence type="ECO:0000313" key="9">
    <source>
        <dbReference type="Proteomes" id="UP000005237"/>
    </source>
</evidence>
<dbReference type="PROSITE" id="PS50850">
    <property type="entry name" value="MFS"/>
    <property type="match status" value="1"/>
</dbReference>
<feature type="transmembrane region" description="Helical" evidence="6">
    <location>
        <begin position="536"/>
        <end position="555"/>
    </location>
</feature>
<dbReference type="CDD" id="cd17317">
    <property type="entry name" value="MFS_SLC22"/>
    <property type="match status" value="1"/>
</dbReference>
<feature type="transmembrane region" description="Helical" evidence="6">
    <location>
        <begin position="448"/>
        <end position="468"/>
    </location>
</feature>
<dbReference type="GO" id="GO:0016020">
    <property type="term" value="C:membrane"/>
    <property type="evidence" value="ECO:0007669"/>
    <property type="project" value="UniProtKB-SubCell"/>
</dbReference>
<dbReference type="InterPro" id="IPR036259">
    <property type="entry name" value="MFS_trans_sf"/>
</dbReference>
<dbReference type="Gene3D" id="1.20.1250.20">
    <property type="entry name" value="MFS general substrate transporter like domains"/>
    <property type="match status" value="1"/>
</dbReference>
<feature type="transmembrane region" description="Helical" evidence="6">
    <location>
        <begin position="128"/>
        <end position="148"/>
    </location>
</feature>
<feature type="transmembrane region" description="Helical" evidence="6">
    <location>
        <begin position="192"/>
        <end position="209"/>
    </location>
</feature>
<evidence type="ECO:0000259" key="7">
    <source>
        <dbReference type="PROSITE" id="PS50850"/>
    </source>
</evidence>
<dbReference type="SUPFAM" id="SSF103473">
    <property type="entry name" value="MFS general substrate transporter"/>
    <property type="match status" value="1"/>
</dbReference>
<feature type="transmembrane region" description="Helical" evidence="6">
    <location>
        <begin position="241"/>
        <end position="262"/>
    </location>
</feature>
<sequence>MKEVSLQPVDEQSAAPVSGDTSSAGGENPVSPVLKNDDSSAERISIIRSEGMTRRENSEGGDEDRHFQPLMMASPTTSFKVGDVEKKEILSDEQVPEVRSSSQSSVDSVEEVTTMDELLEVTTAWRPYPLFIIFSMSFLWSLCALSAISPAFTASTEECVNATSENCTFWTVQNEFRLPTTWILQPGELTTSVYFLGNLLIGQMFAVVADRFGRRPIVIASLLFTGVAGTLGAFAPSFSLFLVARFVQGSCYTPLTTVNYVLSAESIPNRSHSITSIFFGLSWVAGYCFLAPMSVWFNTWRSLQFATAIPNIIFALFLMFTLPESLAYSIEKNDRKAVGRWIERNETLSCRRIAHNLDLIMEKDRQTATEGLTVVQTLKTIMANAEISRRMYLETLLWIFTFMTYCALSLTSTNVGNSDPLVSFVFSGAVELPAYLFIPILLKWSPRIPTRCVCHLTGALSLIAMYYLSPESTWHLPIWLLAKFCAACCYIFCFIYAAELFPTFCRSCCIGVCSTSCNIGAIVAPHIFVVDSVMPGGQFLVLAVVGVACAVLSCLQPETKV</sequence>
<evidence type="ECO:0000256" key="4">
    <source>
        <dbReference type="ARBA" id="ARBA00023136"/>
    </source>
</evidence>
<dbReference type="InterPro" id="IPR011701">
    <property type="entry name" value="MFS"/>
</dbReference>
<accession>A0A8R1DMT9</accession>
<evidence type="ECO:0000256" key="2">
    <source>
        <dbReference type="ARBA" id="ARBA00022692"/>
    </source>
</evidence>
<feature type="region of interest" description="Disordered" evidence="5">
    <location>
        <begin position="1"/>
        <end position="72"/>
    </location>
</feature>
<reference evidence="9" key="1">
    <citation type="submission" date="2010-08" db="EMBL/GenBank/DDBJ databases">
        <authorList>
            <consortium name="Caenorhabditis japonica Sequencing Consortium"/>
            <person name="Wilson R.K."/>
        </authorList>
    </citation>
    <scope>NUCLEOTIDE SEQUENCE [LARGE SCALE GENOMIC DNA]</scope>
    <source>
        <strain evidence="9">DF5081</strain>
    </source>
</reference>
<dbReference type="Proteomes" id="UP000005237">
    <property type="component" value="Unassembled WGS sequence"/>
</dbReference>
<protein>
    <submittedName>
        <fullName evidence="8">MFS domain-containing protein</fullName>
    </submittedName>
</protein>
<keyword evidence="2 6" id="KW-0812">Transmembrane</keyword>
<evidence type="ECO:0000256" key="6">
    <source>
        <dbReference type="SAM" id="Phobius"/>
    </source>
</evidence>
<dbReference type="InterPro" id="IPR020846">
    <property type="entry name" value="MFS_dom"/>
</dbReference>
<feature type="transmembrane region" description="Helical" evidence="6">
    <location>
        <begin position="216"/>
        <end position="235"/>
    </location>
</feature>
<proteinExistence type="predicted"/>
<dbReference type="PANTHER" id="PTHR24064">
    <property type="entry name" value="SOLUTE CARRIER FAMILY 22 MEMBER"/>
    <property type="match status" value="1"/>
</dbReference>
<evidence type="ECO:0000256" key="5">
    <source>
        <dbReference type="SAM" id="MobiDB-lite"/>
    </source>
</evidence>
<dbReference type="EnsemblMetazoa" id="CJA06446b.1">
    <property type="protein sequence ID" value="CJA06446b.1"/>
    <property type="gene ID" value="WBGene00125650"/>
</dbReference>
<feature type="transmembrane region" description="Helical" evidence="6">
    <location>
        <begin position="474"/>
        <end position="497"/>
    </location>
</feature>
<name>A0A8R1DMT9_CAEJA</name>
<evidence type="ECO:0000313" key="8">
    <source>
        <dbReference type="EnsemblMetazoa" id="CJA06446b.1"/>
    </source>
</evidence>
<comment type="subcellular location">
    <subcellularLocation>
        <location evidence="1">Membrane</location>
        <topology evidence="1">Multi-pass membrane protein</topology>
    </subcellularLocation>
</comment>
<feature type="transmembrane region" description="Helical" evidence="6">
    <location>
        <begin position="509"/>
        <end position="530"/>
    </location>
</feature>
<dbReference type="Pfam" id="PF07690">
    <property type="entry name" value="MFS_1"/>
    <property type="match status" value="1"/>
</dbReference>
<feature type="transmembrane region" description="Helical" evidence="6">
    <location>
        <begin position="396"/>
        <end position="415"/>
    </location>
</feature>
<feature type="domain" description="Major facilitator superfamily (MFS) profile" evidence="7">
    <location>
        <begin position="130"/>
        <end position="561"/>
    </location>
</feature>
<dbReference type="GO" id="GO:0022857">
    <property type="term" value="F:transmembrane transporter activity"/>
    <property type="evidence" value="ECO:0007669"/>
    <property type="project" value="InterPro"/>
</dbReference>
<keyword evidence="4 6" id="KW-0472">Membrane</keyword>
<feature type="transmembrane region" description="Helical" evidence="6">
    <location>
        <begin position="303"/>
        <end position="322"/>
    </location>
</feature>
<dbReference type="AlphaFoldDB" id="A0A8R1DMT9"/>
<feature type="transmembrane region" description="Helical" evidence="6">
    <location>
        <begin position="274"/>
        <end position="297"/>
    </location>
</feature>
<keyword evidence="3 6" id="KW-1133">Transmembrane helix</keyword>
<organism evidence="8 9">
    <name type="scientific">Caenorhabditis japonica</name>
    <dbReference type="NCBI Taxonomy" id="281687"/>
    <lineage>
        <taxon>Eukaryota</taxon>
        <taxon>Metazoa</taxon>
        <taxon>Ecdysozoa</taxon>
        <taxon>Nematoda</taxon>
        <taxon>Chromadorea</taxon>
        <taxon>Rhabditida</taxon>
        <taxon>Rhabditina</taxon>
        <taxon>Rhabditomorpha</taxon>
        <taxon>Rhabditoidea</taxon>
        <taxon>Rhabditidae</taxon>
        <taxon>Peloderinae</taxon>
        <taxon>Caenorhabditis</taxon>
    </lineage>
</organism>